<proteinExistence type="predicted"/>
<dbReference type="AlphaFoldDB" id="A0AAD6BIE9"/>
<dbReference type="PANTHER" id="PTHR11967:SF2">
    <property type="entry name" value="ALPHA-1-ACID GLYCOPROTEIN 1"/>
    <property type="match status" value="1"/>
</dbReference>
<sequence length="239" mass="25747">MMKCAHVAVAVLSLLSAGQSAPVSSCETLIHPIEVNGREQLLGKWTAIAEGTDVPSAKLLTNLLMASVRLDITAANESDAINVMQSQKILGRCYTFTTLMILVNSTLPLAQPFPRSVVSLRTGCPDCLIASSKFTIGGQTYRALQLLSRRNTVTADELKEFMRQAECLNLPSPTILDQETGFCPDDSPSIEAATTHLTNSMNDMGSEVSKTLQSIMNSDADLQNLLNTKRSSVAGLKEN</sequence>
<keyword evidence="7" id="KW-1185">Reference proteome</keyword>
<protein>
    <recommendedName>
        <fullName evidence="8">Apolipoprotein M</fullName>
    </recommendedName>
</protein>
<evidence type="ECO:0000256" key="3">
    <source>
        <dbReference type="ARBA" id="ARBA00022729"/>
    </source>
</evidence>
<comment type="caution">
    <text evidence="6">The sequence shown here is derived from an EMBL/GenBank/DDBJ whole genome shotgun (WGS) entry which is preliminary data.</text>
</comment>
<evidence type="ECO:0000256" key="4">
    <source>
        <dbReference type="ARBA" id="ARBA00023180"/>
    </source>
</evidence>
<keyword evidence="2" id="KW-0964">Secreted</keyword>
<organism evidence="6 7">
    <name type="scientific">Pogonophryne albipinna</name>
    <dbReference type="NCBI Taxonomy" id="1090488"/>
    <lineage>
        <taxon>Eukaryota</taxon>
        <taxon>Metazoa</taxon>
        <taxon>Chordata</taxon>
        <taxon>Craniata</taxon>
        <taxon>Vertebrata</taxon>
        <taxon>Euteleostomi</taxon>
        <taxon>Actinopterygii</taxon>
        <taxon>Neopterygii</taxon>
        <taxon>Teleostei</taxon>
        <taxon>Neoteleostei</taxon>
        <taxon>Acanthomorphata</taxon>
        <taxon>Eupercaria</taxon>
        <taxon>Perciformes</taxon>
        <taxon>Notothenioidei</taxon>
        <taxon>Pogonophryne</taxon>
    </lineage>
</organism>
<evidence type="ECO:0000256" key="5">
    <source>
        <dbReference type="SAM" id="SignalP"/>
    </source>
</evidence>
<gene>
    <name evidence="6" type="ORF">JOQ06_013088</name>
</gene>
<keyword evidence="3 5" id="KW-0732">Signal</keyword>
<evidence type="ECO:0000256" key="2">
    <source>
        <dbReference type="ARBA" id="ARBA00022525"/>
    </source>
</evidence>
<dbReference type="Gene3D" id="2.40.128.20">
    <property type="match status" value="1"/>
</dbReference>
<dbReference type="InterPro" id="IPR012674">
    <property type="entry name" value="Calycin"/>
</dbReference>
<keyword evidence="4" id="KW-0325">Glycoprotein</keyword>
<evidence type="ECO:0000256" key="1">
    <source>
        <dbReference type="ARBA" id="ARBA00004613"/>
    </source>
</evidence>
<dbReference type="GO" id="GO:0005576">
    <property type="term" value="C:extracellular region"/>
    <property type="evidence" value="ECO:0007669"/>
    <property type="project" value="UniProtKB-SubCell"/>
</dbReference>
<dbReference type="PANTHER" id="PTHR11967">
    <property type="entry name" value="ALPHA-1-ACID GLYCOPROTEIN"/>
    <property type="match status" value="1"/>
</dbReference>
<evidence type="ECO:0000313" key="6">
    <source>
        <dbReference type="EMBL" id="KAJ4944545.1"/>
    </source>
</evidence>
<feature type="chain" id="PRO_5042050008" description="Apolipoprotein M" evidence="5">
    <location>
        <begin position="21"/>
        <end position="239"/>
    </location>
</feature>
<accession>A0AAD6BIE9</accession>
<reference evidence="6" key="1">
    <citation type="submission" date="2022-11" db="EMBL/GenBank/DDBJ databases">
        <title>Chromosome-level genome of Pogonophryne albipinna.</title>
        <authorList>
            <person name="Jo E."/>
        </authorList>
    </citation>
    <scope>NUCLEOTIDE SEQUENCE</scope>
    <source>
        <strain evidence="6">SGF0006</strain>
        <tissue evidence="6">Muscle</tissue>
    </source>
</reference>
<dbReference type="EMBL" id="JAPTMU010000004">
    <property type="protein sequence ID" value="KAJ4944545.1"/>
    <property type="molecule type" value="Genomic_DNA"/>
</dbReference>
<evidence type="ECO:0008006" key="8">
    <source>
        <dbReference type="Google" id="ProtNLM"/>
    </source>
</evidence>
<name>A0AAD6BIE9_9TELE</name>
<dbReference type="SUPFAM" id="SSF50814">
    <property type="entry name" value="Lipocalins"/>
    <property type="match status" value="1"/>
</dbReference>
<comment type="subcellular location">
    <subcellularLocation>
        <location evidence="1">Secreted</location>
    </subcellularLocation>
</comment>
<feature type="signal peptide" evidence="5">
    <location>
        <begin position="1"/>
        <end position="20"/>
    </location>
</feature>
<evidence type="ECO:0000313" key="7">
    <source>
        <dbReference type="Proteomes" id="UP001219934"/>
    </source>
</evidence>
<dbReference type="Proteomes" id="UP001219934">
    <property type="component" value="Unassembled WGS sequence"/>
</dbReference>